<comment type="caution">
    <text evidence="8">The sequence shown here is derived from an EMBL/GenBank/DDBJ whole genome shotgun (WGS) entry which is preliminary data.</text>
</comment>
<keyword evidence="9" id="KW-1185">Reference proteome</keyword>
<name>A0ABR1KRJ0_9PEZI</name>
<protein>
    <recommendedName>
        <fullName evidence="6">Transcriptional activator HAP2</fullName>
    </recommendedName>
</protein>
<comment type="subcellular location">
    <subcellularLocation>
        <location evidence="1 6">Nucleus</location>
    </subcellularLocation>
</comment>
<accession>A0ABR1KRJ0</accession>
<dbReference type="Proteomes" id="UP001363622">
    <property type="component" value="Unassembled WGS sequence"/>
</dbReference>
<keyword evidence="5 6" id="KW-0539">Nucleus</keyword>
<sequence length="512" mass="54407">MVEADIHEASPKKDKKDKKDKNDYGIDSGNGYGSVFATTCTLSTYSTTGSPPESTDRLLPFASAASTNPIHSFSNRPGPRNSPAHIYLPGPVFPDRQSATAPASGASDAVDPVQLSRTTTISNTTPVKPSSSAKPTLMMEYAPYQQAHHPGSHGQSHLQNTYSAPQQAAGPGAITSPNQQSQMHPQHNQTSPILPSQTNPYSQQGTANATGHGVQQMGYASGGYPVTGMHQQYMSPTQAAAMATAAAAGQTYYPMGDGGMQNQLSQDPRASPRMAGAQIKSDPRGPRSPAQVSNSMSAQPPMPPQVQLSRRMSQQISSPAVQNPQPAVNHAAARPSVPPQMTPQAPPVQQHQSSPDLVSGGADEAPLYVNAKQFHRILKRRMARQKLEEALRLTSKGRKPYLHESRHNHAMRRPRGPGGRFLTADEVAAMEKNSKTNNGEAESGGNKENAGTPAKSFQPGQTGSAKRKAGPNSKSTPSTKKVKTEALPVQHPNTSDDASEDVDDDVDDDDEG</sequence>
<comment type="subunit">
    <text evidence="6">Heterotrimer.</text>
</comment>
<feature type="compositionally biased region" description="Polar residues" evidence="7">
    <location>
        <begin position="347"/>
        <end position="356"/>
    </location>
</feature>
<evidence type="ECO:0000313" key="8">
    <source>
        <dbReference type="EMBL" id="KAK7520062.1"/>
    </source>
</evidence>
<dbReference type="PRINTS" id="PR00616">
    <property type="entry name" value="CCAATSUBUNTB"/>
</dbReference>
<evidence type="ECO:0000256" key="7">
    <source>
        <dbReference type="SAM" id="MobiDB-lite"/>
    </source>
</evidence>
<keyword evidence="3 6" id="KW-0238">DNA-binding</keyword>
<dbReference type="Pfam" id="PF02045">
    <property type="entry name" value="CBFB_NFYA"/>
    <property type="match status" value="1"/>
</dbReference>
<dbReference type="EMBL" id="JBBPHU010000003">
    <property type="protein sequence ID" value="KAK7520062.1"/>
    <property type="molecule type" value="Genomic_DNA"/>
</dbReference>
<feature type="compositionally biased region" description="Polar residues" evidence="7">
    <location>
        <begin position="175"/>
        <end position="209"/>
    </location>
</feature>
<feature type="compositionally biased region" description="Pro residues" evidence="7">
    <location>
        <begin position="336"/>
        <end position="346"/>
    </location>
</feature>
<organism evidence="8 9">
    <name type="scientific">Phyllosticta citriasiana</name>
    <dbReference type="NCBI Taxonomy" id="595635"/>
    <lineage>
        <taxon>Eukaryota</taxon>
        <taxon>Fungi</taxon>
        <taxon>Dikarya</taxon>
        <taxon>Ascomycota</taxon>
        <taxon>Pezizomycotina</taxon>
        <taxon>Dothideomycetes</taxon>
        <taxon>Dothideomycetes incertae sedis</taxon>
        <taxon>Botryosphaeriales</taxon>
        <taxon>Phyllostictaceae</taxon>
        <taxon>Phyllosticta</taxon>
    </lineage>
</organism>
<evidence type="ECO:0000256" key="4">
    <source>
        <dbReference type="ARBA" id="ARBA00023163"/>
    </source>
</evidence>
<feature type="region of interest" description="Disordered" evidence="7">
    <location>
        <begin position="257"/>
        <end position="359"/>
    </location>
</feature>
<dbReference type="InterPro" id="IPR001289">
    <property type="entry name" value="NFYA"/>
</dbReference>
<dbReference type="PANTHER" id="PTHR12632">
    <property type="entry name" value="TRANSCRIPTION FACTOR NF-Y ALPHA-RELATED"/>
    <property type="match status" value="1"/>
</dbReference>
<dbReference type="SMART" id="SM00521">
    <property type="entry name" value="CBF"/>
    <property type="match status" value="1"/>
</dbReference>
<evidence type="ECO:0000256" key="6">
    <source>
        <dbReference type="RuleBase" id="RU367155"/>
    </source>
</evidence>
<feature type="region of interest" description="Disordered" evidence="7">
    <location>
        <begin position="396"/>
        <end position="512"/>
    </location>
</feature>
<feature type="compositionally biased region" description="Polar residues" evidence="7">
    <location>
        <begin position="153"/>
        <end position="166"/>
    </location>
</feature>
<comment type="similarity">
    <text evidence="6">Belongs to the NFYA/HAP2 subunit family.</text>
</comment>
<evidence type="ECO:0000256" key="2">
    <source>
        <dbReference type="ARBA" id="ARBA00023015"/>
    </source>
</evidence>
<feature type="region of interest" description="Disordered" evidence="7">
    <location>
        <begin position="146"/>
        <end position="214"/>
    </location>
</feature>
<gene>
    <name evidence="8" type="ORF">IWZ03DRAFT_412841</name>
</gene>
<feature type="compositionally biased region" description="Polar residues" evidence="7">
    <location>
        <begin position="306"/>
        <end position="326"/>
    </location>
</feature>
<feature type="compositionally biased region" description="Basic and acidic residues" evidence="7">
    <location>
        <begin position="1"/>
        <end position="24"/>
    </location>
</feature>
<evidence type="ECO:0000313" key="9">
    <source>
        <dbReference type="Proteomes" id="UP001363622"/>
    </source>
</evidence>
<evidence type="ECO:0000256" key="3">
    <source>
        <dbReference type="ARBA" id="ARBA00023125"/>
    </source>
</evidence>
<proteinExistence type="inferred from homology"/>
<evidence type="ECO:0000256" key="5">
    <source>
        <dbReference type="ARBA" id="ARBA00023242"/>
    </source>
</evidence>
<feature type="region of interest" description="Disordered" evidence="7">
    <location>
        <begin position="1"/>
        <end position="31"/>
    </location>
</feature>
<keyword evidence="2 6" id="KW-0805">Transcription regulation</keyword>
<dbReference type="Gene3D" id="6.10.250.2430">
    <property type="match status" value="1"/>
</dbReference>
<dbReference type="PROSITE" id="PS51152">
    <property type="entry name" value="NFYA_HAP2_2"/>
    <property type="match status" value="1"/>
</dbReference>
<reference evidence="8 9" key="1">
    <citation type="submission" date="2024-04" db="EMBL/GenBank/DDBJ databases">
        <title>Phyllosticta paracitricarpa is synonymous to the EU quarantine fungus P. citricarpa based on phylogenomic analyses.</title>
        <authorList>
            <consortium name="Lawrence Berkeley National Laboratory"/>
            <person name="Van Ingen-Buijs V.A."/>
            <person name="Van Westerhoven A.C."/>
            <person name="Haridas S."/>
            <person name="Skiadas P."/>
            <person name="Martin F."/>
            <person name="Groenewald J.Z."/>
            <person name="Crous P.W."/>
            <person name="Seidl M.F."/>
        </authorList>
    </citation>
    <scope>NUCLEOTIDE SEQUENCE [LARGE SCALE GENOMIC DNA]</scope>
    <source>
        <strain evidence="8 9">CBS 123371</strain>
    </source>
</reference>
<keyword evidence="4 6" id="KW-0804">Transcription</keyword>
<evidence type="ECO:0000256" key="1">
    <source>
        <dbReference type="ARBA" id="ARBA00004123"/>
    </source>
</evidence>
<feature type="compositionally biased region" description="Acidic residues" evidence="7">
    <location>
        <begin position="497"/>
        <end position="512"/>
    </location>
</feature>
<comment type="function">
    <text evidence="6">Component of the sequence-specific heterotrimeric transcription factor (NF-Y) which specifically recognizes a 5'-CCAAT-3' box motif found in the promoters of its target genes.</text>
</comment>